<dbReference type="RefSeq" id="WP_343995614.1">
    <property type="nucleotide sequence ID" value="NZ_BAAALG010000011.1"/>
</dbReference>
<dbReference type="Proteomes" id="UP001501581">
    <property type="component" value="Unassembled WGS sequence"/>
</dbReference>
<dbReference type="SUPFAM" id="SSF143456">
    <property type="entry name" value="VC0467-like"/>
    <property type="match status" value="1"/>
</dbReference>
<comment type="caution">
    <text evidence="2">The sequence shown here is derived from an EMBL/GenBank/DDBJ whole genome shotgun (WGS) entry which is preliminary data.</text>
</comment>
<keyword evidence="3" id="KW-1185">Reference proteome</keyword>
<dbReference type="Gene3D" id="3.40.1740.10">
    <property type="entry name" value="VC0467-like"/>
    <property type="match status" value="1"/>
</dbReference>
<proteinExistence type="inferred from homology"/>
<evidence type="ECO:0000313" key="2">
    <source>
        <dbReference type="EMBL" id="GAA1107845.1"/>
    </source>
</evidence>
<evidence type="ECO:0000256" key="1">
    <source>
        <dbReference type="ARBA" id="ARBA00009600"/>
    </source>
</evidence>
<organism evidence="2 3">
    <name type="scientific">Nocardioides dubius</name>
    <dbReference type="NCBI Taxonomy" id="317019"/>
    <lineage>
        <taxon>Bacteria</taxon>
        <taxon>Bacillati</taxon>
        <taxon>Actinomycetota</taxon>
        <taxon>Actinomycetes</taxon>
        <taxon>Propionibacteriales</taxon>
        <taxon>Nocardioidaceae</taxon>
        <taxon>Nocardioides</taxon>
    </lineage>
</organism>
<dbReference type="EMBL" id="BAAALG010000011">
    <property type="protein sequence ID" value="GAA1107845.1"/>
    <property type="molecule type" value="Genomic_DNA"/>
</dbReference>
<dbReference type="PANTHER" id="PTHR30327:SF1">
    <property type="entry name" value="UPF0301 PROTEIN YQGE"/>
    <property type="match status" value="1"/>
</dbReference>
<accession>A0ABP4EJK9</accession>
<gene>
    <name evidence="2" type="ORF">GCM10009668_29910</name>
</gene>
<dbReference type="InterPro" id="IPR003774">
    <property type="entry name" value="AlgH-like"/>
</dbReference>
<dbReference type="NCBIfam" id="NF001270">
    <property type="entry name" value="PRK00228.2-2"/>
    <property type="match status" value="1"/>
</dbReference>
<dbReference type="Pfam" id="PF02622">
    <property type="entry name" value="DUF179"/>
    <property type="match status" value="1"/>
</dbReference>
<name>A0ABP4EJK9_9ACTN</name>
<protein>
    <submittedName>
        <fullName evidence="2">YqgE/AlgH family protein</fullName>
    </submittedName>
</protein>
<comment type="similarity">
    <text evidence="1">Belongs to the UPF0301 (AlgH) family.</text>
</comment>
<evidence type="ECO:0000313" key="3">
    <source>
        <dbReference type="Proteomes" id="UP001501581"/>
    </source>
</evidence>
<dbReference type="PANTHER" id="PTHR30327">
    <property type="entry name" value="UNCHARACTERIZED PROTEIN YQGE"/>
    <property type="match status" value="1"/>
</dbReference>
<reference evidence="3" key="1">
    <citation type="journal article" date="2019" name="Int. J. Syst. Evol. Microbiol.">
        <title>The Global Catalogue of Microorganisms (GCM) 10K type strain sequencing project: providing services to taxonomists for standard genome sequencing and annotation.</title>
        <authorList>
            <consortium name="The Broad Institute Genomics Platform"/>
            <consortium name="The Broad Institute Genome Sequencing Center for Infectious Disease"/>
            <person name="Wu L."/>
            <person name="Ma J."/>
        </authorList>
    </citation>
    <scope>NUCLEOTIDE SEQUENCE [LARGE SCALE GENOMIC DNA]</scope>
    <source>
        <strain evidence="3">JCM 13008</strain>
    </source>
</reference>
<sequence>MRHPHVGDLLVASADLLDPNFAGAVVLIVDLDEEGALGIVLNQRTPLLVADALPQWADIASEPGRLHRGGPVGVDGALALGRVRESGAEPIGWQQIVGDLGLVDLDTPVEMMEGALASFRVFVGYAGWGSGQLEAEIAEGSWYVVPCEAGDAFVEAIEELRRHVLRRQPGELAWVSTRPADPELN</sequence>